<accession>A0ABT9V601</accession>
<evidence type="ECO:0000313" key="3">
    <source>
        <dbReference type="Proteomes" id="UP001231362"/>
    </source>
</evidence>
<dbReference type="RefSeq" id="WP_307150788.1">
    <property type="nucleotide sequence ID" value="NZ_JAUSTU010000011.1"/>
</dbReference>
<dbReference type="PROSITE" id="PS51500">
    <property type="entry name" value="SIN"/>
    <property type="match status" value="1"/>
</dbReference>
<keyword evidence="3" id="KW-1185">Reference proteome</keyword>
<evidence type="ECO:0000259" key="1">
    <source>
        <dbReference type="PROSITE" id="PS51500"/>
    </source>
</evidence>
<sequence>MNGITGKNEELDKDWLQLIIEAKKMGIQMEEIRDFFIHNSPNSQKQIELLSFPKRKTV</sequence>
<evidence type="ECO:0000313" key="2">
    <source>
        <dbReference type="EMBL" id="MDQ0156270.1"/>
    </source>
</evidence>
<name>A0ABT9V601_9BACL</name>
<dbReference type="Pfam" id="PF08671">
    <property type="entry name" value="SinI"/>
    <property type="match status" value="1"/>
</dbReference>
<comment type="caution">
    <text evidence="2">The sequence shown here is derived from an EMBL/GenBank/DDBJ whole genome shotgun (WGS) entry which is preliminary data.</text>
</comment>
<dbReference type="Proteomes" id="UP001231362">
    <property type="component" value="Unassembled WGS sequence"/>
</dbReference>
<keyword evidence="2" id="KW-0238">DNA-binding</keyword>
<organism evidence="2 3">
    <name type="scientific">Anoxybacillus andreesenii</name>
    <dbReference type="NCBI Taxonomy" id="1325932"/>
    <lineage>
        <taxon>Bacteria</taxon>
        <taxon>Bacillati</taxon>
        <taxon>Bacillota</taxon>
        <taxon>Bacilli</taxon>
        <taxon>Bacillales</taxon>
        <taxon>Anoxybacillaceae</taxon>
        <taxon>Anoxybacillus</taxon>
    </lineage>
</organism>
<feature type="domain" description="Sin" evidence="1">
    <location>
        <begin position="2"/>
        <end position="40"/>
    </location>
</feature>
<dbReference type="EMBL" id="JAUSTU010000011">
    <property type="protein sequence ID" value="MDQ0156270.1"/>
    <property type="molecule type" value="Genomic_DNA"/>
</dbReference>
<dbReference type="InterPro" id="IPR010981">
    <property type="entry name" value="SinR/SinI_dimer_dom"/>
</dbReference>
<dbReference type="GO" id="GO:0003677">
    <property type="term" value="F:DNA binding"/>
    <property type="evidence" value="ECO:0007669"/>
    <property type="project" value="UniProtKB-KW"/>
</dbReference>
<gene>
    <name evidence="2" type="ORF">J2S07_002589</name>
</gene>
<protein>
    <submittedName>
        <fullName evidence="2">DNA-binding transcriptional MerR regulator</fullName>
    </submittedName>
</protein>
<proteinExistence type="predicted"/>
<dbReference type="SUPFAM" id="SSF47406">
    <property type="entry name" value="SinR repressor dimerisation domain-like"/>
    <property type="match status" value="1"/>
</dbReference>
<dbReference type="InterPro" id="IPR036281">
    <property type="entry name" value="SinR/SinI_dimer_dom_sf"/>
</dbReference>
<reference evidence="2 3" key="1">
    <citation type="submission" date="2023-07" db="EMBL/GenBank/DDBJ databases">
        <title>Genomic Encyclopedia of Type Strains, Phase IV (KMG-IV): sequencing the most valuable type-strain genomes for metagenomic binning, comparative biology and taxonomic classification.</title>
        <authorList>
            <person name="Goeker M."/>
        </authorList>
    </citation>
    <scope>NUCLEOTIDE SEQUENCE [LARGE SCALE GENOMIC DNA]</scope>
    <source>
        <strain evidence="2 3">DSM 23948</strain>
    </source>
</reference>